<feature type="compositionally biased region" description="Polar residues" evidence="1">
    <location>
        <begin position="670"/>
        <end position="682"/>
    </location>
</feature>
<accession>A0A369JC63</accession>
<dbReference type="SUPFAM" id="SSF50630">
    <property type="entry name" value="Acid proteases"/>
    <property type="match status" value="1"/>
</dbReference>
<evidence type="ECO:0000256" key="1">
    <source>
        <dbReference type="SAM" id="MobiDB-lite"/>
    </source>
</evidence>
<comment type="caution">
    <text evidence="2">The sequence shown here is derived from an EMBL/GenBank/DDBJ whole genome shotgun (WGS) entry which is preliminary data.</text>
</comment>
<dbReference type="Proteomes" id="UP000076154">
    <property type="component" value="Unassembled WGS sequence"/>
</dbReference>
<evidence type="ECO:0000313" key="3">
    <source>
        <dbReference type="Proteomes" id="UP000076154"/>
    </source>
</evidence>
<name>A0A369JC63_HYPMA</name>
<feature type="compositionally biased region" description="Basic residues" evidence="1">
    <location>
        <begin position="586"/>
        <end position="599"/>
    </location>
</feature>
<dbReference type="OrthoDB" id="5535068at2759"/>
<feature type="compositionally biased region" description="Acidic residues" evidence="1">
    <location>
        <begin position="457"/>
        <end position="469"/>
    </location>
</feature>
<dbReference type="EMBL" id="LUEZ02000085">
    <property type="protein sequence ID" value="RDB18912.1"/>
    <property type="molecule type" value="Genomic_DNA"/>
</dbReference>
<gene>
    <name evidence="2" type="ORF">Hypma_014436</name>
</gene>
<keyword evidence="3" id="KW-1185">Reference proteome</keyword>
<protein>
    <submittedName>
        <fullName evidence="2">Uncharacterized protein</fullName>
    </submittedName>
</protein>
<feature type="region of interest" description="Disordered" evidence="1">
    <location>
        <begin position="626"/>
        <end position="682"/>
    </location>
</feature>
<organism evidence="2 3">
    <name type="scientific">Hypsizygus marmoreus</name>
    <name type="common">White beech mushroom</name>
    <name type="synonym">Agaricus marmoreus</name>
    <dbReference type="NCBI Taxonomy" id="39966"/>
    <lineage>
        <taxon>Eukaryota</taxon>
        <taxon>Fungi</taxon>
        <taxon>Dikarya</taxon>
        <taxon>Basidiomycota</taxon>
        <taxon>Agaricomycotina</taxon>
        <taxon>Agaricomycetes</taxon>
        <taxon>Agaricomycetidae</taxon>
        <taxon>Agaricales</taxon>
        <taxon>Tricholomatineae</taxon>
        <taxon>Lyophyllaceae</taxon>
        <taxon>Hypsizygus</taxon>
    </lineage>
</organism>
<feature type="region of interest" description="Disordered" evidence="1">
    <location>
        <begin position="554"/>
        <end position="599"/>
    </location>
</feature>
<feature type="region of interest" description="Disordered" evidence="1">
    <location>
        <begin position="1"/>
        <end position="34"/>
    </location>
</feature>
<feature type="compositionally biased region" description="Basic and acidic residues" evidence="1">
    <location>
        <begin position="1"/>
        <end position="13"/>
    </location>
</feature>
<feature type="compositionally biased region" description="Low complexity" evidence="1">
    <location>
        <begin position="644"/>
        <end position="659"/>
    </location>
</feature>
<evidence type="ECO:0000313" key="2">
    <source>
        <dbReference type="EMBL" id="RDB18912.1"/>
    </source>
</evidence>
<feature type="compositionally biased region" description="Acidic residues" evidence="1">
    <location>
        <begin position="629"/>
        <end position="643"/>
    </location>
</feature>
<dbReference type="CDD" id="cd00303">
    <property type="entry name" value="retropepsin_like"/>
    <property type="match status" value="1"/>
</dbReference>
<dbReference type="InterPro" id="IPR021109">
    <property type="entry name" value="Peptidase_aspartic_dom_sf"/>
</dbReference>
<dbReference type="Gene3D" id="2.40.70.10">
    <property type="entry name" value="Acid Proteases"/>
    <property type="match status" value="1"/>
</dbReference>
<sequence length="740" mass="81198">MAEAPVTHHENATERGPPPKSDKPSRQSQISAQVGDKQVVTQILNAPVTLCVGEVLASSKEVSEQLANLVNRRNPQPATVGHTLASTKDAGKLIKIPLKIEDMHVMGIIDTGSELNVINRRIIRGLTENPVDPRRNAIMNDANGGAGSLKGHISDVILKCGSVETLANLYIGDSVPFDLLLGRPWQRENLVTIDERIDGTYLVFKDAQDTDATFELLVEDHAPKPDYPFDIHNPPQLGQYIVGMTTHLSLEDSTQVHELDSIFGQDQATVKSENYLSSDIKEDTRIDSVQSNDQNTQVNYNYDPSVKRPELETEVTDLHQETVSHIPKTELASHIEIESQHFDLENLCLASNGIPPPAPSEYSYGATDNVRLKIRKHFQEVQAGWYKEQEVGQQVIISSPVSIRLDPRETSGHLMEDIAMIGCSLIFLQESPHPPSIRVGDLFATFHPYDQTPVTCDPEDSESSSEEDPKDSVETMPPATSPIMIEHPEIAIPAWTVESGIATSEIPIVTIDNVTINQASSLPSATVLAAVAGPLSLYDLFSLAEVEPQRDLYSRHSPARSHHLEAAANTTDTSKSTKEIALGSSNKRRKTGRVRNRKRWKEKARRIILDEGTPLTARKLSIFDHIPEDSIDESPTDTSEDSNYDSSTSSSSITCADSPSLDDDDMLASPSHTSILTSSNATPIPTSLLQNQYLPLNTSNRSLALSLVTNDVDGTFSPPDFQEQISRPLHTILSPTPSSE</sequence>
<dbReference type="InParanoid" id="A0A369JC63"/>
<dbReference type="STRING" id="39966.A0A369JC63"/>
<feature type="region of interest" description="Disordered" evidence="1">
    <location>
        <begin position="450"/>
        <end position="479"/>
    </location>
</feature>
<reference evidence="2" key="1">
    <citation type="submission" date="2018-04" db="EMBL/GenBank/DDBJ databases">
        <title>Whole genome sequencing of Hypsizygus marmoreus.</title>
        <authorList>
            <person name="Choi I.-G."/>
            <person name="Min B."/>
            <person name="Kim J.-G."/>
            <person name="Kim S."/>
            <person name="Oh Y.-L."/>
            <person name="Kong W.-S."/>
            <person name="Park H."/>
            <person name="Jeong J."/>
            <person name="Song E.-S."/>
        </authorList>
    </citation>
    <scope>NUCLEOTIDE SEQUENCE [LARGE SCALE GENOMIC DNA]</scope>
    <source>
        <strain evidence="2">51987-8</strain>
    </source>
</reference>
<proteinExistence type="predicted"/>
<dbReference type="AlphaFoldDB" id="A0A369JC63"/>